<name>A0A6H5G5H2_9HEMI</name>
<organism evidence="2 3">
    <name type="scientific">Nesidiocoris tenuis</name>
    <dbReference type="NCBI Taxonomy" id="355587"/>
    <lineage>
        <taxon>Eukaryota</taxon>
        <taxon>Metazoa</taxon>
        <taxon>Ecdysozoa</taxon>
        <taxon>Arthropoda</taxon>
        <taxon>Hexapoda</taxon>
        <taxon>Insecta</taxon>
        <taxon>Pterygota</taxon>
        <taxon>Neoptera</taxon>
        <taxon>Paraneoptera</taxon>
        <taxon>Hemiptera</taxon>
        <taxon>Heteroptera</taxon>
        <taxon>Panheteroptera</taxon>
        <taxon>Cimicomorpha</taxon>
        <taxon>Miridae</taxon>
        <taxon>Dicyphina</taxon>
        <taxon>Nesidiocoris</taxon>
    </lineage>
</organism>
<feature type="compositionally biased region" description="Basic and acidic residues" evidence="1">
    <location>
        <begin position="1"/>
        <end position="20"/>
    </location>
</feature>
<dbReference type="Proteomes" id="UP000479000">
    <property type="component" value="Unassembled WGS sequence"/>
</dbReference>
<dbReference type="AlphaFoldDB" id="A0A6H5G5H2"/>
<sequence length="183" mass="19883">MDRSHTWDKAELVEGGRESDYGTPLGGPGTSAAGGSTFRVGKRSRKDSLDGVISQDEGAKSMEEAVDSADKDLKMVVYELSKFLTAQRSQLPNDVQEFLQEWNRRAAATMGTVRKLLWQLQGQCMGLSATNRDMVVSAVQEALQGTKSQTSLSPVVRSMERLEKGVAGLADRGCLADEKMRGP</sequence>
<accession>A0A6H5G5H2</accession>
<evidence type="ECO:0000256" key="1">
    <source>
        <dbReference type="SAM" id="MobiDB-lite"/>
    </source>
</evidence>
<evidence type="ECO:0000313" key="2">
    <source>
        <dbReference type="EMBL" id="CAA9998029.1"/>
    </source>
</evidence>
<proteinExistence type="predicted"/>
<keyword evidence="3" id="KW-1185">Reference proteome</keyword>
<protein>
    <submittedName>
        <fullName evidence="2">Uncharacterized protein</fullName>
    </submittedName>
</protein>
<reference evidence="2 3" key="1">
    <citation type="submission" date="2020-02" db="EMBL/GenBank/DDBJ databases">
        <authorList>
            <person name="Ferguson B K."/>
        </authorList>
    </citation>
    <scope>NUCLEOTIDE SEQUENCE [LARGE SCALE GENOMIC DNA]</scope>
</reference>
<gene>
    <name evidence="2" type="ORF">NTEN_LOCUS4323</name>
</gene>
<dbReference type="EMBL" id="CADCXU010006475">
    <property type="protein sequence ID" value="CAA9998029.1"/>
    <property type="molecule type" value="Genomic_DNA"/>
</dbReference>
<feature type="region of interest" description="Disordered" evidence="1">
    <location>
        <begin position="1"/>
        <end position="52"/>
    </location>
</feature>
<evidence type="ECO:0000313" key="3">
    <source>
        <dbReference type="Proteomes" id="UP000479000"/>
    </source>
</evidence>